<organism evidence="2 3">
    <name type="scientific">Stappia sediminis</name>
    <dbReference type="NCBI Taxonomy" id="2692190"/>
    <lineage>
        <taxon>Bacteria</taxon>
        <taxon>Pseudomonadati</taxon>
        <taxon>Pseudomonadota</taxon>
        <taxon>Alphaproteobacteria</taxon>
        <taxon>Hyphomicrobiales</taxon>
        <taxon>Stappiaceae</taxon>
        <taxon>Stappia</taxon>
    </lineage>
</organism>
<comment type="caution">
    <text evidence="2">The sequence shown here is derived from an EMBL/GenBank/DDBJ whole genome shotgun (WGS) entry which is preliminary data.</text>
</comment>
<keyword evidence="3" id="KW-1185">Reference proteome</keyword>
<evidence type="ECO:0000256" key="1">
    <source>
        <dbReference type="SAM" id="MobiDB-lite"/>
    </source>
</evidence>
<dbReference type="Proteomes" id="UP000433101">
    <property type="component" value="Unassembled WGS sequence"/>
</dbReference>
<proteinExistence type="predicted"/>
<dbReference type="RefSeq" id="WP_160773889.1">
    <property type="nucleotide sequence ID" value="NZ_WUMV01000001.1"/>
</dbReference>
<name>A0A7X3LRA7_9HYPH</name>
<evidence type="ECO:0000313" key="2">
    <source>
        <dbReference type="EMBL" id="MXN63648.1"/>
    </source>
</evidence>
<dbReference type="EMBL" id="WUMV01000001">
    <property type="protein sequence ID" value="MXN63648.1"/>
    <property type="molecule type" value="Genomic_DNA"/>
</dbReference>
<reference evidence="2 3" key="1">
    <citation type="submission" date="2019-12" db="EMBL/GenBank/DDBJ databases">
        <authorList>
            <person name="Li M."/>
        </authorList>
    </citation>
    <scope>NUCLEOTIDE SEQUENCE [LARGE SCALE GENOMIC DNA]</scope>
    <source>
        <strain evidence="2 3">GBMRC 2046</strain>
    </source>
</reference>
<gene>
    <name evidence="2" type="ORF">GR183_01925</name>
</gene>
<protein>
    <submittedName>
        <fullName evidence="2">Uncharacterized protein</fullName>
    </submittedName>
</protein>
<accession>A0A7X3LRA7</accession>
<feature type="region of interest" description="Disordered" evidence="1">
    <location>
        <begin position="34"/>
        <end position="55"/>
    </location>
</feature>
<sequence length="55" mass="6173">MRRNRIDIDTGACYGGHLSVPAIDETTFDLVEFHHGEDEPIDHPAFPMPRHDGEG</sequence>
<dbReference type="AlphaFoldDB" id="A0A7X3LRA7"/>
<evidence type="ECO:0000313" key="3">
    <source>
        <dbReference type="Proteomes" id="UP000433101"/>
    </source>
</evidence>